<evidence type="ECO:0000313" key="2">
    <source>
        <dbReference type="Proteomes" id="UP000306420"/>
    </source>
</evidence>
<name>A0A5R9DZC0_9LACT</name>
<protein>
    <submittedName>
        <fullName evidence="1">DUF177 domain-containing protein</fullName>
    </submittedName>
</protein>
<gene>
    <name evidence="1" type="ORF">FEZ33_07845</name>
</gene>
<dbReference type="RefSeq" id="WP_138404852.1">
    <property type="nucleotide sequence ID" value="NZ_JBQKLU010000011.1"/>
</dbReference>
<accession>A0A5R9DZC0</accession>
<dbReference type="Proteomes" id="UP000306420">
    <property type="component" value="Unassembled WGS sequence"/>
</dbReference>
<dbReference type="Pfam" id="PF02620">
    <property type="entry name" value="YceD"/>
    <property type="match status" value="1"/>
</dbReference>
<dbReference type="OrthoDB" id="9790372at2"/>
<dbReference type="EMBL" id="VBSP01000026">
    <property type="protein sequence ID" value="TLQ40632.1"/>
    <property type="molecule type" value="Genomic_DNA"/>
</dbReference>
<proteinExistence type="predicted"/>
<reference evidence="1 2" key="1">
    <citation type="submission" date="2019-05" db="EMBL/GenBank/DDBJ databases">
        <title>The metagenome of a microbial culture collection derived from dairy environment covers the genomic content of the human microbiome.</title>
        <authorList>
            <person name="Roder T."/>
            <person name="Wuthrich D."/>
            <person name="Sattari Z."/>
            <person name="Von Ah U."/>
            <person name="Bar C."/>
            <person name="Ronchi F."/>
            <person name="Macpherson A.J."/>
            <person name="Ganal-Vonarburg S.C."/>
            <person name="Bruggmann R."/>
            <person name="Vergeres G."/>
        </authorList>
    </citation>
    <scope>NUCLEOTIDE SEQUENCE [LARGE SCALE GENOMIC DNA]</scope>
    <source>
        <strain evidence="1 2">FAM 24227</strain>
    </source>
</reference>
<sequence length="183" mass="20971">MKWTIRQLKDHPDDIINFEESLDIKEQLMERNPSILDVESVIVNGYFVPSNEDIILHGQIDTRLTVPSSRSLEPVSLHLNIPISERYVYEEYDGNVGEYEETTIVLQYDYIDLDAAVTDNIAINIPTRVLKPGEEDGDLPSGNDWTVVTEEEYEQNLAEEKAETVDPRFAALKTLLDNEDEEE</sequence>
<dbReference type="InterPro" id="IPR003772">
    <property type="entry name" value="YceD"/>
</dbReference>
<comment type="caution">
    <text evidence="1">The sequence shown here is derived from an EMBL/GenBank/DDBJ whole genome shotgun (WGS) entry which is preliminary data.</text>
</comment>
<evidence type="ECO:0000313" key="1">
    <source>
        <dbReference type="EMBL" id="TLQ40632.1"/>
    </source>
</evidence>
<dbReference type="AlphaFoldDB" id="A0A5R9DZC0"/>
<organism evidence="1 2">
    <name type="scientific">Ruoffia tabacinasalis</name>
    <dbReference type="NCBI Taxonomy" id="87458"/>
    <lineage>
        <taxon>Bacteria</taxon>
        <taxon>Bacillati</taxon>
        <taxon>Bacillota</taxon>
        <taxon>Bacilli</taxon>
        <taxon>Lactobacillales</taxon>
        <taxon>Aerococcaceae</taxon>
        <taxon>Ruoffia</taxon>
    </lineage>
</organism>